<organism evidence="1 2">
    <name type="scientific">Pelotomaculum schinkii</name>
    <dbReference type="NCBI Taxonomy" id="78350"/>
    <lineage>
        <taxon>Bacteria</taxon>
        <taxon>Bacillati</taxon>
        <taxon>Bacillota</taxon>
        <taxon>Clostridia</taxon>
        <taxon>Eubacteriales</taxon>
        <taxon>Desulfotomaculaceae</taxon>
        <taxon>Pelotomaculum</taxon>
    </lineage>
</organism>
<comment type="caution">
    <text evidence="1">The sequence shown here is derived from an EMBL/GenBank/DDBJ whole genome shotgun (WGS) entry which is preliminary data.</text>
</comment>
<evidence type="ECO:0000313" key="1">
    <source>
        <dbReference type="EMBL" id="TEB07774.1"/>
    </source>
</evidence>
<keyword evidence="2" id="KW-1185">Reference proteome</keyword>
<dbReference type="EMBL" id="QFGA01000001">
    <property type="protein sequence ID" value="TEB07774.1"/>
    <property type="molecule type" value="Genomic_DNA"/>
</dbReference>
<sequence length="94" mass="10637">MTYASEADVLNVALFGITAKQWREEHPDKNGNIRDYATLNQLLVLANMESYNAILIEQGKPQSERLQLLNKLAIRQLEAIQNIGIDTIKKLEGK</sequence>
<accession>A0A4Y7RFL1</accession>
<dbReference type="Proteomes" id="UP000298324">
    <property type="component" value="Unassembled WGS sequence"/>
</dbReference>
<protein>
    <recommendedName>
        <fullName evidence="3">DNA-binding protein</fullName>
    </recommendedName>
</protein>
<proteinExistence type="predicted"/>
<evidence type="ECO:0008006" key="3">
    <source>
        <dbReference type="Google" id="ProtNLM"/>
    </source>
</evidence>
<reference evidence="1 2" key="1">
    <citation type="journal article" date="2018" name="Environ. Microbiol.">
        <title>Novel energy conservation strategies and behaviour of Pelotomaculum schinkii driving syntrophic propionate catabolism.</title>
        <authorList>
            <person name="Hidalgo-Ahumada C.A.P."/>
            <person name="Nobu M.K."/>
            <person name="Narihiro T."/>
            <person name="Tamaki H."/>
            <person name="Liu W.T."/>
            <person name="Kamagata Y."/>
            <person name="Stams A.J.M."/>
            <person name="Imachi H."/>
            <person name="Sousa D.Z."/>
        </authorList>
    </citation>
    <scope>NUCLEOTIDE SEQUENCE [LARGE SCALE GENOMIC DNA]</scope>
    <source>
        <strain evidence="1 2">HH</strain>
    </source>
</reference>
<dbReference type="AlphaFoldDB" id="A0A4Y7RFL1"/>
<gene>
    <name evidence="1" type="ORF">Psch_01329</name>
</gene>
<name>A0A4Y7RFL1_9FIRM</name>
<evidence type="ECO:0000313" key="2">
    <source>
        <dbReference type="Proteomes" id="UP000298324"/>
    </source>
</evidence>